<feature type="transmembrane region" description="Helical" evidence="1">
    <location>
        <begin position="179"/>
        <end position="198"/>
    </location>
</feature>
<proteinExistence type="predicted"/>
<dbReference type="STRING" id="930117.SAMN05216225_106219"/>
<evidence type="ECO:0000313" key="3">
    <source>
        <dbReference type="Proteomes" id="UP000183988"/>
    </source>
</evidence>
<dbReference type="AlphaFoldDB" id="A0A1M5MP71"/>
<keyword evidence="3" id="KW-1185">Reference proteome</keyword>
<keyword evidence="1" id="KW-0812">Transmembrane</keyword>
<dbReference type="OrthoDB" id="2968329at2"/>
<evidence type="ECO:0000256" key="1">
    <source>
        <dbReference type="SAM" id="Phobius"/>
    </source>
</evidence>
<organism evidence="2 3">
    <name type="scientific">Ornithinibacillus halophilus</name>
    <dbReference type="NCBI Taxonomy" id="930117"/>
    <lineage>
        <taxon>Bacteria</taxon>
        <taxon>Bacillati</taxon>
        <taxon>Bacillota</taxon>
        <taxon>Bacilli</taxon>
        <taxon>Bacillales</taxon>
        <taxon>Bacillaceae</taxon>
        <taxon>Ornithinibacillus</taxon>
    </lineage>
</organism>
<dbReference type="RefSeq" id="WP_072891892.1">
    <property type="nucleotide sequence ID" value="NZ_FQVW01000062.1"/>
</dbReference>
<gene>
    <name evidence="2" type="ORF">SAMN05216225_106219</name>
</gene>
<keyword evidence="1" id="KW-1133">Transmembrane helix</keyword>
<protein>
    <submittedName>
        <fullName evidence="2">Uncharacterized protein</fullName>
    </submittedName>
</protein>
<name>A0A1M5MP71_9BACI</name>
<evidence type="ECO:0000313" key="2">
    <source>
        <dbReference type="EMBL" id="SHG79108.1"/>
    </source>
</evidence>
<sequence length="202" mass="22368">MFNDYSRIYVQRKDSIKTARLYYSINSGETVIGNIHEVKKPSGNFKDKAMKLVSLFLLNSPRIIVESLVFHVTAGAEKIGYIQKDAGFYKDLNLYSVDGSLIATVKSTFKVSTPSILVVDQVGDELIKATGGYGATDFNVLDCQTGNQISSIQKRSLVYESIKDNLLEHDVYHIDSSKLSSNVIFALLGAVIALELYFHGGR</sequence>
<keyword evidence="1" id="KW-0472">Membrane</keyword>
<dbReference type="Proteomes" id="UP000183988">
    <property type="component" value="Unassembled WGS sequence"/>
</dbReference>
<accession>A0A1M5MP71</accession>
<reference evidence="2 3" key="1">
    <citation type="submission" date="2016-11" db="EMBL/GenBank/DDBJ databases">
        <authorList>
            <person name="Jaros S."/>
            <person name="Januszkiewicz K."/>
            <person name="Wedrychowicz H."/>
        </authorList>
    </citation>
    <scope>NUCLEOTIDE SEQUENCE [LARGE SCALE GENOMIC DNA]</scope>
    <source>
        <strain evidence="2 3">IBRC-M 10683</strain>
    </source>
</reference>
<dbReference type="EMBL" id="FQVW01000062">
    <property type="protein sequence ID" value="SHG79108.1"/>
    <property type="molecule type" value="Genomic_DNA"/>
</dbReference>